<keyword evidence="2" id="KW-1185">Reference proteome</keyword>
<accession>A0ABP9ISL3</accession>
<protein>
    <submittedName>
        <fullName evidence="1">Uncharacterized protein</fullName>
    </submittedName>
</protein>
<comment type="caution">
    <text evidence="1">The sequence shown here is derived from an EMBL/GenBank/DDBJ whole genome shotgun (WGS) entry which is preliminary data.</text>
</comment>
<organism evidence="1 2">
    <name type="scientific">Streptomyces hyderabadensis</name>
    <dbReference type="NCBI Taxonomy" id="598549"/>
    <lineage>
        <taxon>Bacteria</taxon>
        <taxon>Bacillati</taxon>
        <taxon>Actinomycetota</taxon>
        <taxon>Actinomycetes</taxon>
        <taxon>Kitasatosporales</taxon>
        <taxon>Streptomycetaceae</taxon>
        <taxon>Streptomyces</taxon>
    </lineage>
</organism>
<sequence length="58" mass="6021">MRLYKACISERPHAAQATDGCGAKLQGQLLQGQLGLESLSRTAQAELAGAGKPSVLLL</sequence>
<reference evidence="2" key="1">
    <citation type="journal article" date="2019" name="Int. J. Syst. Evol. Microbiol.">
        <title>The Global Catalogue of Microorganisms (GCM) 10K type strain sequencing project: providing services to taxonomists for standard genome sequencing and annotation.</title>
        <authorList>
            <consortium name="The Broad Institute Genomics Platform"/>
            <consortium name="The Broad Institute Genome Sequencing Center for Infectious Disease"/>
            <person name="Wu L."/>
            <person name="Ma J."/>
        </authorList>
    </citation>
    <scope>NUCLEOTIDE SEQUENCE [LARGE SCALE GENOMIC DNA]</scope>
    <source>
        <strain evidence="2">JCM 17657</strain>
    </source>
</reference>
<proteinExistence type="predicted"/>
<name>A0ABP9ISL3_9ACTN</name>
<dbReference type="Proteomes" id="UP001500610">
    <property type="component" value="Unassembled WGS sequence"/>
</dbReference>
<evidence type="ECO:0000313" key="2">
    <source>
        <dbReference type="Proteomes" id="UP001500610"/>
    </source>
</evidence>
<evidence type="ECO:0000313" key="1">
    <source>
        <dbReference type="EMBL" id="GAA5008802.1"/>
    </source>
</evidence>
<dbReference type="EMBL" id="BAABIV010000032">
    <property type="protein sequence ID" value="GAA5008802.1"/>
    <property type="molecule type" value="Genomic_DNA"/>
</dbReference>
<gene>
    <name evidence="1" type="ORF">GCM10023257_64170</name>
</gene>